<sequence length="80" mass="9459">MRAVQQEVQVEVRRGRPTRLVWRGQAYPVAQVLDWWRFGGRWWLGERPRNCYLVQAGGLTAELQHEDGLGGRWWLARVQD</sequence>
<dbReference type="InterPro" id="IPR045443">
    <property type="entry name" value="DUF6504"/>
</dbReference>
<name>A0ABV8XP01_9DEIO</name>
<dbReference type="RefSeq" id="WP_380040556.1">
    <property type="nucleotide sequence ID" value="NZ_JBHSEH010000020.1"/>
</dbReference>
<organism evidence="2 3">
    <name type="scientific">Deinococcus navajonensis</name>
    <dbReference type="NCBI Taxonomy" id="309884"/>
    <lineage>
        <taxon>Bacteria</taxon>
        <taxon>Thermotogati</taxon>
        <taxon>Deinococcota</taxon>
        <taxon>Deinococci</taxon>
        <taxon>Deinococcales</taxon>
        <taxon>Deinococcaceae</taxon>
        <taxon>Deinococcus</taxon>
    </lineage>
</organism>
<protein>
    <submittedName>
        <fullName evidence="2">DUF6504 family protein</fullName>
    </submittedName>
</protein>
<accession>A0ABV8XP01</accession>
<dbReference type="Pfam" id="PF20114">
    <property type="entry name" value="DUF6504"/>
    <property type="match status" value="1"/>
</dbReference>
<reference evidence="3" key="1">
    <citation type="journal article" date="2019" name="Int. J. Syst. Evol. Microbiol.">
        <title>The Global Catalogue of Microorganisms (GCM) 10K type strain sequencing project: providing services to taxonomists for standard genome sequencing and annotation.</title>
        <authorList>
            <consortium name="The Broad Institute Genomics Platform"/>
            <consortium name="The Broad Institute Genome Sequencing Center for Infectious Disease"/>
            <person name="Wu L."/>
            <person name="Ma J."/>
        </authorList>
    </citation>
    <scope>NUCLEOTIDE SEQUENCE [LARGE SCALE GENOMIC DNA]</scope>
    <source>
        <strain evidence="3">CCUG 56029</strain>
    </source>
</reference>
<evidence type="ECO:0000313" key="3">
    <source>
        <dbReference type="Proteomes" id="UP001595998"/>
    </source>
</evidence>
<feature type="domain" description="DUF6504" evidence="1">
    <location>
        <begin position="5"/>
        <end position="80"/>
    </location>
</feature>
<dbReference type="Proteomes" id="UP001595998">
    <property type="component" value="Unassembled WGS sequence"/>
</dbReference>
<dbReference type="EMBL" id="JBHSEH010000020">
    <property type="protein sequence ID" value="MFC4427255.1"/>
    <property type="molecule type" value="Genomic_DNA"/>
</dbReference>
<proteinExistence type="predicted"/>
<gene>
    <name evidence="2" type="ORF">ACFOZ9_13650</name>
</gene>
<evidence type="ECO:0000259" key="1">
    <source>
        <dbReference type="Pfam" id="PF20114"/>
    </source>
</evidence>
<evidence type="ECO:0000313" key="2">
    <source>
        <dbReference type="EMBL" id="MFC4427255.1"/>
    </source>
</evidence>
<comment type="caution">
    <text evidence="2">The sequence shown here is derived from an EMBL/GenBank/DDBJ whole genome shotgun (WGS) entry which is preliminary data.</text>
</comment>
<keyword evidence="3" id="KW-1185">Reference proteome</keyword>